<reference evidence="1 2" key="1">
    <citation type="submission" date="2016-02" db="EMBL/GenBank/DDBJ databases">
        <authorList>
            <person name="Wen L."/>
            <person name="He K."/>
            <person name="Yang H."/>
        </authorList>
    </citation>
    <scope>NUCLEOTIDE SEQUENCE [LARGE SCALE GENOMIC DNA]</scope>
    <source>
        <strain evidence="1 2">CMW7778B</strain>
    </source>
</reference>
<evidence type="ECO:0000313" key="1">
    <source>
        <dbReference type="EMBL" id="KXI17087.1"/>
    </source>
</evidence>
<name>A0A135Z607_GARVA</name>
<proteinExistence type="predicted"/>
<dbReference type="AlphaFoldDB" id="A0A135Z607"/>
<dbReference type="Proteomes" id="UP000070505">
    <property type="component" value="Unassembled WGS sequence"/>
</dbReference>
<organism evidence="1 2">
    <name type="scientific">Gardnerella vaginalis</name>
    <dbReference type="NCBI Taxonomy" id="2702"/>
    <lineage>
        <taxon>Bacteria</taxon>
        <taxon>Bacillati</taxon>
        <taxon>Actinomycetota</taxon>
        <taxon>Actinomycetes</taxon>
        <taxon>Bifidobacteriales</taxon>
        <taxon>Bifidobacteriaceae</taxon>
        <taxon>Gardnerella</taxon>
    </lineage>
</organism>
<accession>A0A135Z607</accession>
<gene>
    <name evidence="1" type="ORF">HMPREF3230_00762</name>
</gene>
<evidence type="ECO:0000313" key="2">
    <source>
        <dbReference type="Proteomes" id="UP000070505"/>
    </source>
</evidence>
<sequence length="40" mass="4575">MLFCRETHAGFTKFFITLLFLILVCCFSFLPSVKAIVIGF</sequence>
<comment type="caution">
    <text evidence="1">The sequence shown here is derived from an EMBL/GenBank/DDBJ whole genome shotgun (WGS) entry which is preliminary data.</text>
</comment>
<dbReference type="EMBL" id="LSRC01000033">
    <property type="protein sequence ID" value="KXI17087.1"/>
    <property type="molecule type" value="Genomic_DNA"/>
</dbReference>
<dbReference type="PATRIC" id="fig|2702.101.peg.743"/>
<protein>
    <submittedName>
        <fullName evidence="1">Uncharacterized protein</fullName>
    </submittedName>
</protein>